<dbReference type="InterPro" id="IPR027417">
    <property type="entry name" value="P-loop_NTPase"/>
</dbReference>
<dbReference type="EnsemblMetazoa" id="ASTEI08648-RA">
    <property type="protein sequence ID" value="ASTEI08648-PA"/>
    <property type="gene ID" value="ASTEI08648"/>
</dbReference>
<evidence type="ECO:0000313" key="2">
    <source>
        <dbReference type="Proteomes" id="UP000076408"/>
    </source>
</evidence>
<dbReference type="Gene3D" id="3.40.50.300">
    <property type="entry name" value="P-loop containing nucleotide triphosphate hydrolases"/>
    <property type="match status" value="1"/>
</dbReference>
<dbReference type="GeneID" id="118514625"/>
<evidence type="ECO:0000313" key="1">
    <source>
        <dbReference type="EnsemblMetazoa" id="ASTEI08648-PA"/>
    </source>
</evidence>
<dbReference type="VEuPathDB" id="VectorBase:ASTEI20_032863"/>
<dbReference type="VEuPathDB" id="VectorBase:ASTEI08648"/>
<dbReference type="Proteomes" id="UP000076408">
    <property type="component" value="Unassembled WGS sequence"/>
</dbReference>
<dbReference type="OrthoDB" id="10041966at2759"/>
<dbReference type="OMA" id="FMSIPYE"/>
<dbReference type="PANTHER" id="PTHR10285">
    <property type="entry name" value="URIDINE KINASE"/>
    <property type="match status" value="1"/>
</dbReference>
<reference evidence="2" key="1">
    <citation type="journal article" date="2014" name="Genome Biol.">
        <title>Genome analysis of a major urban malaria vector mosquito, Anopheles stephensi.</title>
        <authorList>
            <person name="Jiang X."/>
            <person name="Peery A."/>
            <person name="Hall A.B."/>
            <person name="Sharma A."/>
            <person name="Chen X.G."/>
            <person name="Waterhouse R.M."/>
            <person name="Komissarov A."/>
            <person name="Riehle M.M."/>
            <person name="Shouche Y."/>
            <person name="Sharakhova M.V."/>
            <person name="Lawson D."/>
            <person name="Pakpour N."/>
            <person name="Arensburger P."/>
            <person name="Davidson V.L."/>
            <person name="Eiglmeier K."/>
            <person name="Emrich S."/>
            <person name="George P."/>
            <person name="Kennedy R.C."/>
            <person name="Mane S.P."/>
            <person name="Maslen G."/>
            <person name="Oringanje C."/>
            <person name="Qi Y."/>
            <person name="Settlage R."/>
            <person name="Tojo M."/>
            <person name="Tubio J.M."/>
            <person name="Unger M.F."/>
            <person name="Wang B."/>
            <person name="Vernick K.D."/>
            <person name="Ribeiro J.M."/>
            <person name="James A.A."/>
            <person name="Michel K."/>
            <person name="Riehle M.A."/>
            <person name="Luckhart S."/>
            <person name="Sharakhov I.V."/>
            <person name="Tu Z."/>
        </authorList>
    </citation>
    <scope>NUCLEOTIDE SEQUENCE [LARGE SCALE GENOMIC DNA]</scope>
    <source>
        <strain evidence="2">Indian</strain>
    </source>
</reference>
<reference evidence="1" key="2">
    <citation type="submission" date="2020-05" db="UniProtKB">
        <authorList>
            <consortium name="EnsemblMetazoa"/>
        </authorList>
    </citation>
    <scope>IDENTIFICATION</scope>
    <source>
        <strain evidence="1">Indian</strain>
    </source>
</reference>
<dbReference type="VEuPathDB" id="VectorBase:ASTE010353"/>
<dbReference type="KEGG" id="aste:118514625"/>
<dbReference type="STRING" id="30069.A0A182YJL2"/>
<dbReference type="RefSeq" id="XP_035917516.1">
    <property type="nucleotide sequence ID" value="XM_036061623.1"/>
</dbReference>
<dbReference type="AlphaFoldDB" id="A0A182YJL2"/>
<proteinExistence type="predicted"/>
<keyword evidence="2" id="KW-1185">Reference proteome</keyword>
<sequence length="264" mass="31112">METWLVIGISGVTNGGKTTLAKSLESYFQAHQNKVFFKENLILNKVVALCQDDYFLPVDSPRHEMVQKLNHINWEILSSLDMDRMCQDIMKVLGQKFILYNCHQLRQTEADSEMGEQVEQMMDEYNLFADHFLSNFLAKYDENGTGSRTTNLIKKSKNESYQSMSIKINVLLLEGFLLFNHSFTRDLCSVKFHIHLPYERCYARRMQRVYDPPDVVGYFEMCVWPMYEKHYREFKGRKDIYVLNGEVPQESIFNYVLNCIKDLL</sequence>
<accession>A0A182YJL2</accession>
<dbReference type="SUPFAM" id="SSF52540">
    <property type="entry name" value="P-loop containing nucleoside triphosphate hydrolases"/>
    <property type="match status" value="1"/>
</dbReference>
<protein>
    <recommendedName>
        <fullName evidence="3">Deoxynucleoside kinase domain-containing protein</fullName>
    </recommendedName>
</protein>
<name>A0A182YJL2_ANOST</name>
<evidence type="ECO:0008006" key="3">
    <source>
        <dbReference type="Google" id="ProtNLM"/>
    </source>
</evidence>
<organism evidence="1 2">
    <name type="scientific">Anopheles stephensi</name>
    <name type="common">Indo-Pakistan malaria mosquito</name>
    <dbReference type="NCBI Taxonomy" id="30069"/>
    <lineage>
        <taxon>Eukaryota</taxon>
        <taxon>Metazoa</taxon>
        <taxon>Ecdysozoa</taxon>
        <taxon>Arthropoda</taxon>
        <taxon>Hexapoda</taxon>
        <taxon>Insecta</taxon>
        <taxon>Pterygota</taxon>
        <taxon>Neoptera</taxon>
        <taxon>Endopterygota</taxon>
        <taxon>Diptera</taxon>
        <taxon>Nematocera</taxon>
        <taxon>Culicoidea</taxon>
        <taxon>Culicidae</taxon>
        <taxon>Anophelinae</taxon>
        <taxon>Anopheles</taxon>
    </lineage>
</organism>